<organism evidence="1 2">
    <name type="scientific">Pleuronectes platessa</name>
    <name type="common">European plaice</name>
    <dbReference type="NCBI Taxonomy" id="8262"/>
    <lineage>
        <taxon>Eukaryota</taxon>
        <taxon>Metazoa</taxon>
        <taxon>Chordata</taxon>
        <taxon>Craniata</taxon>
        <taxon>Vertebrata</taxon>
        <taxon>Euteleostomi</taxon>
        <taxon>Actinopterygii</taxon>
        <taxon>Neopterygii</taxon>
        <taxon>Teleostei</taxon>
        <taxon>Neoteleostei</taxon>
        <taxon>Acanthomorphata</taxon>
        <taxon>Carangaria</taxon>
        <taxon>Pleuronectiformes</taxon>
        <taxon>Pleuronectoidei</taxon>
        <taxon>Pleuronectidae</taxon>
        <taxon>Pleuronectes</taxon>
    </lineage>
</organism>
<keyword evidence="2" id="KW-1185">Reference proteome</keyword>
<sequence>MSESGSGSCAVRQVNPDHIVPHENHMTLEREDHRTDELNFERLNIWTCSSLTIFCSLVRKLVHLSHWVYMNPPGLYVREEVSLEMLLGRLSGQDGGRLWYVEGLLMAAARRP</sequence>
<name>A0A9N7W4E9_PLEPL</name>
<comment type="caution">
    <text evidence="1">The sequence shown here is derived from an EMBL/GenBank/DDBJ whole genome shotgun (WGS) entry which is preliminary data.</text>
</comment>
<evidence type="ECO:0000313" key="1">
    <source>
        <dbReference type="EMBL" id="CAB1460827.1"/>
    </source>
</evidence>
<dbReference type="AlphaFoldDB" id="A0A9N7W4E9"/>
<dbReference type="Proteomes" id="UP001153269">
    <property type="component" value="Unassembled WGS sequence"/>
</dbReference>
<dbReference type="EMBL" id="CADEAL010004496">
    <property type="protein sequence ID" value="CAB1460827.1"/>
    <property type="molecule type" value="Genomic_DNA"/>
</dbReference>
<proteinExistence type="predicted"/>
<gene>
    <name evidence="1" type="ORF">PLEPLA_LOCUS48700</name>
</gene>
<evidence type="ECO:0000313" key="2">
    <source>
        <dbReference type="Proteomes" id="UP001153269"/>
    </source>
</evidence>
<protein>
    <submittedName>
        <fullName evidence="1">Uncharacterized protein</fullName>
    </submittedName>
</protein>
<reference evidence="1" key="1">
    <citation type="submission" date="2020-03" db="EMBL/GenBank/DDBJ databases">
        <authorList>
            <person name="Weist P."/>
        </authorList>
    </citation>
    <scope>NUCLEOTIDE SEQUENCE</scope>
</reference>
<accession>A0A9N7W4E9</accession>